<evidence type="ECO:0000256" key="6">
    <source>
        <dbReference type="ARBA" id="ARBA00023204"/>
    </source>
</evidence>
<accession>A0ABS2NNA7</accession>
<evidence type="ECO:0000313" key="10">
    <source>
        <dbReference type="EMBL" id="MBM7614418.1"/>
    </source>
</evidence>
<organism evidence="10 11">
    <name type="scientific">Alkaliphilus hydrothermalis</name>
    <dbReference type="NCBI Taxonomy" id="1482730"/>
    <lineage>
        <taxon>Bacteria</taxon>
        <taxon>Bacillati</taxon>
        <taxon>Bacillota</taxon>
        <taxon>Clostridia</taxon>
        <taxon>Peptostreptococcales</taxon>
        <taxon>Natronincolaceae</taxon>
        <taxon>Alkaliphilus</taxon>
    </lineage>
</organism>
<sequence length="181" mass="20276">MKKKLLKRSKIYISQLSFDDLKLFLASTEKGLAIIDFNSDELDFIQSLTKKFGEVEIIKDPQHNKAYGKEINDYFLGNTTKFTVALDLIGTDFQKQVWQALMDIPYGETTSYKEIANKINNPNATRAVGMANNKNTVPIIIPCHRVIGADGSLVGYGGGLHIKEKLLQLEGIKIDNQKVVK</sequence>
<dbReference type="Gene3D" id="3.30.160.70">
    <property type="entry name" value="Methylated DNA-protein cysteine methyltransferase domain"/>
    <property type="match status" value="1"/>
</dbReference>
<evidence type="ECO:0000256" key="7">
    <source>
        <dbReference type="ARBA" id="ARBA00049348"/>
    </source>
</evidence>
<dbReference type="SUPFAM" id="SSF46767">
    <property type="entry name" value="Methylated DNA-protein cysteine methyltransferase, C-terminal domain"/>
    <property type="match status" value="1"/>
</dbReference>
<comment type="miscellaneous">
    <text evidence="8">This enzyme catalyzes only one turnover and therefore is not strictly catalytic. According to one definition, an enzyme is a biocatalyst that acts repeatedly and over many reaction cycles.</text>
</comment>
<evidence type="ECO:0000256" key="3">
    <source>
        <dbReference type="ARBA" id="ARBA00022603"/>
    </source>
</evidence>
<proteinExistence type="inferred from homology"/>
<keyword evidence="2 8" id="KW-0963">Cytoplasm</keyword>
<dbReference type="InterPro" id="IPR001497">
    <property type="entry name" value="MethylDNA_cys_MeTrfase_AS"/>
</dbReference>
<protein>
    <recommendedName>
        <fullName evidence="8">Methylated-DNA--protein-cysteine methyltransferase</fullName>
        <ecNumber evidence="8">2.1.1.63</ecNumber>
    </recommendedName>
    <alternativeName>
        <fullName evidence="8">6-O-methylguanine-DNA methyltransferase</fullName>
        <shortName evidence="8">MGMT</shortName>
    </alternativeName>
    <alternativeName>
        <fullName evidence="8">O-6-methylguanine-DNA-alkyltransferase</fullName>
    </alternativeName>
</protein>
<dbReference type="NCBIfam" id="TIGR00589">
    <property type="entry name" value="ogt"/>
    <property type="match status" value="1"/>
</dbReference>
<dbReference type="InterPro" id="IPR036217">
    <property type="entry name" value="MethylDNA_cys_MeTrfase_DNAb"/>
</dbReference>
<dbReference type="PANTHER" id="PTHR10815:SF12">
    <property type="entry name" value="METHYLATED-DNA--PROTEIN-CYSTEINE METHYLTRANSFERASE, INDUCIBLE"/>
    <property type="match status" value="1"/>
</dbReference>
<evidence type="ECO:0000256" key="5">
    <source>
        <dbReference type="ARBA" id="ARBA00022763"/>
    </source>
</evidence>
<dbReference type="PROSITE" id="PS00374">
    <property type="entry name" value="MGMT"/>
    <property type="match status" value="1"/>
</dbReference>
<dbReference type="InterPro" id="IPR036388">
    <property type="entry name" value="WH-like_DNA-bd_sf"/>
</dbReference>
<dbReference type="CDD" id="cd06445">
    <property type="entry name" value="ATase"/>
    <property type="match status" value="1"/>
</dbReference>
<dbReference type="Proteomes" id="UP001314796">
    <property type="component" value="Unassembled WGS sequence"/>
</dbReference>
<dbReference type="GO" id="GO:0003908">
    <property type="term" value="F:methylated-DNA-[protein]-cysteine S-methyltransferase activity"/>
    <property type="evidence" value="ECO:0007669"/>
    <property type="project" value="UniProtKB-EC"/>
</dbReference>
<dbReference type="Pfam" id="PF01035">
    <property type="entry name" value="DNA_binding_1"/>
    <property type="match status" value="1"/>
</dbReference>
<comment type="catalytic activity">
    <reaction evidence="1 8">
        <text>a 4-O-methyl-thymidine in DNA + L-cysteinyl-[protein] = a thymidine in DNA + S-methyl-L-cysteinyl-[protein]</text>
        <dbReference type="Rhea" id="RHEA:53428"/>
        <dbReference type="Rhea" id="RHEA-COMP:10131"/>
        <dbReference type="Rhea" id="RHEA-COMP:10132"/>
        <dbReference type="Rhea" id="RHEA-COMP:13555"/>
        <dbReference type="Rhea" id="RHEA-COMP:13556"/>
        <dbReference type="ChEBI" id="CHEBI:29950"/>
        <dbReference type="ChEBI" id="CHEBI:82612"/>
        <dbReference type="ChEBI" id="CHEBI:137386"/>
        <dbReference type="ChEBI" id="CHEBI:137387"/>
        <dbReference type="EC" id="2.1.1.63"/>
    </reaction>
</comment>
<evidence type="ECO:0000313" key="11">
    <source>
        <dbReference type="Proteomes" id="UP001314796"/>
    </source>
</evidence>
<comment type="catalytic activity">
    <reaction evidence="7 8">
        <text>a 6-O-methyl-2'-deoxyguanosine in DNA + L-cysteinyl-[protein] = S-methyl-L-cysteinyl-[protein] + a 2'-deoxyguanosine in DNA</text>
        <dbReference type="Rhea" id="RHEA:24000"/>
        <dbReference type="Rhea" id="RHEA-COMP:10131"/>
        <dbReference type="Rhea" id="RHEA-COMP:10132"/>
        <dbReference type="Rhea" id="RHEA-COMP:11367"/>
        <dbReference type="Rhea" id="RHEA-COMP:11368"/>
        <dbReference type="ChEBI" id="CHEBI:29950"/>
        <dbReference type="ChEBI" id="CHEBI:82612"/>
        <dbReference type="ChEBI" id="CHEBI:85445"/>
        <dbReference type="ChEBI" id="CHEBI:85448"/>
        <dbReference type="EC" id="2.1.1.63"/>
    </reaction>
</comment>
<dbReference type="InterPro" id="IPR036631">
    <property type="entry name" value="MGMT_N_sf"/>
</dbReference>
<dbReference type="EC" id="2.1.1.63" evidence="8"/>
<dbReference type="InterPro" id="IPR023546">
    <property type="entry name" value="MGMT"/>
</dbReference>
<name>A0ABS2NNA7_9FIRM</name>
<gene>
    <name evidence="10" type="ORF">JOC73_000929</name>
</gene>
<reference evidence="10 11" key="1">
    <citation type="submission" date="2021-01" db="EMBL/GenBank/DDBJ databases">
        <title>Genomic Encyclopedia of Type Strains, Phase IV (KMG-IV): sequencing the most valuable type-strain genomes for metagenomic binning, comparative biology and taxonomic classification.</title>
        <authorList>
            <person name="Goeker M."/>
        </authorList>
    </citation>
    <scope>NUCLEOTIDE SEQUENCE [LARGE SCALE GENOMIC DNA]</scope>
    <source>
        <strain evidence="10 11">DSM 25890</strain>
    </source>
</reference>
<evidence type="ECO:0000256" key="8">
    <source>
        <dbReference type="HAMAP-Rule" id="MF_00772"/>
    </source>
</evidence>
<dbReference type="InterPro" id="IPR014048">
    <property type="entry name" value="MethylDNA_cys_MeTrfase_DNA-bd"/>
</dbReference>
<keyword evidence="5 8" id="KW-0227">DNA damage</keyword>
<feature type="active site" description="Nucleophile; methyl group acceptor" evidence="8">
    <location>
        <position position="143"/>
    </location>
</feature>
<comment type="caution">
    <text evidence="10">The sequence shown here is derived from an EMBL/GenBank/DDBJ whole genome shotgun (WGS) entry which is preliminary data.</text>
</comment>
<evidence type="ECO:0000256" key="4">
    <source>
        <dbReference type="ARBA" id="ARBA00022679"/>
    </source>
</evidence>
<evidence type="ECO:0000256" key="2">
    <source>
        <dbReference type="ARBA" id="ARBA00022490"/>
    </source>
</evidence>
<dbReference type="EMBL" id="JAFBEE010000004">
    <property type="protein sequence ID" value="MBM7614418.1"/>
    <property type="molecule type" value="Genomic_DNA"/>
</dbReference>
<evidence type="ECO:0000256" key="1">
    <source>
        <dbReference type="ARBA" id="ARBA00001286"/>
    </source>
</evidence>
<dbReference type="PANTHER" id="PTHR10815">
    <property type="entry name" value="METHYLATED-DNA--PROTEIN-CYSTEINE METHYLTRANSFERASE"/>
    <property type="match status" value="1"/>
</dbReference>
<keyword evidence="4 8" id="KW-0808">Transferase</keyword>
<dbReference type="Gene3D" id="1.10.10.10">
    <property type="entry name" value="Winged helix-like DNA-binding domain superfamily/Winged helix DNA-binding domain"/>
    <property type="match status" value="1"/>
</dbReference>
<dbReference type="GO" id="GO:0032259">
    <property type="term" value="P:methylation"/>
    <property type="evidence" value="ECO:0007669"/>
    <property type="project" value="UniProtKB-KW"/>
</dbReference>
<keyword evidence="6 8" id="KW-0234">DNA repair</keyword>
<dbReference type="HAMAP" id="MF_00772">
    <property type="entry name" value="OGT"/>
    <property type="match status" value="1"/>
</dbReference>
<feature type="domain" description="Methylated-DNA-[protein]-cysteine S-methyltransferase DNA binding" evidence="9">
    <location>
        <begin position="92"/>
        <end position="172"/>
    </location>
</feature>
<dbReference type="SUPFAM" id="SSF53155">
    <property type="entry name" value="Methylated DNA-protein cysteine methyltransferase domain"/>
    <property type="match status" value="1"/>
</dbReference>
<comment type="similarity">
    <text evidence="8">Belongs to the MGMT family.</text>
</comment>
<comment type="function">
    <text evidence="8">Involved in the cellular defense against the biological effects of O6-methylguanine (O6-MeG) and O4-methylthymine (O4-MeT) in DNA. Repairs the methylated nucleobase in DNA by stoichiometrically transferring the methyl group to a cysteine residue in the enzyme. This is a suicide reaction: the enzyme is irreversibly inactivated.</text>
</comment>
<comment type="subcellular location">
    <subcellularLocation>
        <location evidence="8">Cytoplasm</location>
    </subcellularLocation>
</comment>
<dbReference type="RefSeq" id="WP_204400685.1">
    <property type="nucleotide sequence ID" value="NZ_JAFBEE010000004.1"/>
</dbReference>
<keyword evidence="3 8" id="KW-0489">Methyltransferase</keyword>
<evidence type="ECO:0000259" key="9">
    <source>
        <dbReference type="Pfam" id="PF01035"/>
    </source>
</evidence>
<keyword evidence="11" id="KW-1185">Reference proteome</keyword>